<keyword evidence="1" id="KW-0472">Membrane</keyword>
<name>A0A1H9RCH9_9BACI</name>
<organism evidence="2 3">
    <name type="scientific">Gracilibacillus ureilyticus</name>
    <dbReference type="NCBI Taxonomy" id="531814"/>
    <lineage>
        <taxon>Bacteria</taxon>
        <taxon>Bacillati</taxon>
        <taxon>Bacillota</taxon>
        <taxon>Bacilli</taxon>
        <taxon>Bacillales</taxon>
        <taxon>Bacillaceae</taxon>
        <taxon>Gracilibacillus</taxon>
    </lineage>
</organism>
<keyword evidence="3" id="KW-1185">Reference proteome</keyword>
<dbReference type="Proteomes" id="UP000199687">
    <property type="component" value="Unassembled WGS sequence"/>
</dbReference>
<proteinExistence type="predicted"/>
<dbReference type="AlphaFoldDB" id="A0A1H9RCH9"/>
<reference evidence="2 3" key="1">
    <citation type="submission" date="2016-10" db="EMBL/GenBank/DDBJ databases">
        <authorList>
            <person name="de Groot N.N."/>
        </authorList>
    </citation>
    <scope>NUCLEOTIDE SEQUENCE [LARGE SCALE GENOMIC DNA]</scope>
    <source>
        <strain evidence="2 3">CGMCC 1.7727</strain>
    </source>
</reference>
<gene>
    <name evidence="2" type="ORF">SAMN04487944_108111</name>
</gene>
<keyword evidence="1" id="KW-1133">Transmembrane helix</keyword>
<evidence type="ECO:0000256" key="1">
    <source>
        <dbReference type="SAM" id="Phobius"/>
    </source>
</evidence>
<keyword evidence="1" id="KW-0812">Transmembrane</keyword>
<dbReference type="STRING" id="531814.SAMN04487944_108111"/>
<dbReference type="OrthoDB" id="5349052at2"/>
<sequence>MSYKLFTSVFLVLVIAVLLAIGGFNYWIDPLWTFSHSHENNDVQFVIDERQQKVNQLYYGKSDYDTLLIGSSRTTYIPAEEFTGMDVYNFAASDLSFLEYEAMIDFAKEQKGSEFERIIIGVDFFKSSLKESTDPVSLEPYTEKVKEPFYRWKNLLSLDVLEYARKNYRLSQNDQIVDLRNYNRENTAFAKHFELGTIEEETKAKIYKFRQQFYGENYQYNKEMKSVLQHLKEENPDTEFVIFTTPISAPLYRAMIEEGNEAGYERWLDDLVDVFGGVHHFMYPNSVTEDLSNYFDGHHFYPEVGKLIAKRISEENPAEVPEDFGIYLTKE</sequence>
<dbReference type="EMBL" id="FOGL01000008">
    <property type="protein sequence ID" value="SER70368.1"/>
    <property type="molecule type" value="Genomic_DNA"/>
</dbReference>
<feature type="transmembrane region" description="Helical" evidence="1">
    <location>
        <begin position="6"/>
        <end position="28"/>
    </location>
</feature>
<dbReference type="RefSeq" id="WP_089740653.1">
    <property type="nucleotide sequence ID" value="NZ_FOGL01000008.1"/>
</dbReference>
<evidence type="ECO:0000313" key="3">
    <source>
        <dbReference type="Proteomes" id="UP000199687"/>
    </source>
</evidence>
<accession>A0A1H9RCH9</accession>
<protein>
    <submittedName>
        <fullName evidence="2">Uncharacterized protein</fullName>
    </submittedName>
</protein>
<evidence type="ECO:0000313" key="2">
    <source>
        <dbReference type="EMBL" id="SER70368.1"/>
    </source>
</evidence>